<dbReference type="Pfam" id="PF01037">
    <property type="entry name" value="AsnC_trans_reg"/>
    <property type="match status" value="1"/>
</dbReference>
<dbReference type="AlphaFoldDB" id="A0A345YAS8"/>
<dbReference type="InterPro" id="IPR036390">
    <property type="entry name" value="WH_DNA-bd_sf"/>
</dbReference>
<proteinExistence type="predicted"/>
<keyword evidence="6" id="KW-1185">Reference proteome</keyword>
<dbReference type="PROSITE" id="PS50956">
    <property type="entry name" value="HTH_ASNC_2"/>
    <property type="match status" value="1"/>
</dbReference>
<dbReference type="Gene3D" id="1.10.10.10">
    <property type="entry name" value="Winged helix-like DNA-binding domain superfamily/Winged helix DNA-binding domain"/>
    <property type="match status" value="1"/>
</dbReference>
<evidence type="ECO:0000256" key="2">
    <source>
        <dbReference type="ARBA" id="ARBA00023125"/>
    </source>
</evidence>
<dbReference type="RefSeq" id="WP_115415223.1">
    <property type="nucleotide sequence ID" value="NZ_CP031357.1"/>
</dbReference>
<dbReference type="InterPro" id="IPR019885">
    <property type="entry name" value="Tscrpt_reg_HTH_AsnC-type_CS"/>
</dbReference>
<dbReference type="InterPro" id="IPR011991">
    <property type="entry name" value="ArsR-like_HTH"/>
</dbReference>
<accession>A0A345YAS8</accession>
<evidence type="ECO:0000313" key="5">
    <source>
        <dbReference type="EMBL" id="AXK41030.1"/>
    </source>
</evidence>
<dbReference type="GO" id="GO:0043200">
    <property type="term" value="P:response to amino acid"/>
    <property type="evidence" value="ECO:0007669"/>
    <property type="project" value="TreeGrafter"/>
</dbReference>
<dbReference type="PROSITE" id="PS00519">
    <property type="entry name" value="HTH_ASNC_1"/>
    <property type="match status" value="1"/>
</dbReference>
<keyword evidence="1" id="KW-0805">Transcription regulation</keyword>
<dbReference type="PANTHER" id="PTHR30154:SF34">
    <property type="entry name" value="TRANSCRIPTIONAL REGULATOR AZLB"/>
    <property type="match status" value="1"/>
</dbReference>
<sequence>MDGYDRKILQELRRNGRITNQELSERINLSPSPCLRRVRAMEESGVIAGYTTIIDQSKLGKSVTLFVRVKLERHNRTGVAEFERGVQNSENVLACYLISGEYDYLLHIIMDNLESYEEFVRTELHNLAGVSGIDSGFAYGCVKQPTGVYVSGDLQPRTMRKAL</sequence>
<keyword evidence="2" id="KW-0238">DNA-binding</keyword>
<evidence type="ECO:0000256" key="3">
    <source>
        <dbReference type="ARBA" id="ARBA00023163"/>
    </source>
</evidence>
<evidence type="ECO:0000259" key="4">
    <source>
        <dbReference type="PROSITE" id="PS50956"/>
    </source>
</evidence>
<dbReference type="FunFam" id="1.10.10.10:FF:000186">
    <property type="entry name" value="AsnC family transcriptional regulator"/>
    <property type="match status" value="1"/>
</dbReference>
<dbReference type="CDD" id="cd00090">
    <property type="entry name" value="HTH_ARSR"/>
    <property type="match status" value="1"/>
</dbReference>
<dbReference type="Proteomes" id="UP000254508">
    <property type="component" value="Chromosome"/>
</dbReference>
<evidence type="ECO:0000313" key="6">
    <source>
        <dbReference type="Proteomes" id="UP000254508"/>
    </source>
</evidence>
<dbReference type="SUPFAM" id="SSF54909">
    <property type="entry name" value="Dimeric alpha+beta barrel"/>
    <property type="match status" value="1"/>
</dbReference>
<evidence type="ECO:0000256" key="1">
    <source>
        <dbReference type="ARBA" id="ARBA00023015"/>
    </source>
</evidence>
<dbReference type="PANTHER" id="PTHR30154">
    <property type="entry name" value="LEUCINE-RESPONSIVE REGULATORY PROTEIN"/>
    <property type="match status" value="1"/>
</dbReference>
<dbReference type="InterPro" id="IPR019888">
    <property type="entry name" value="Tscrpt_reg_AsnC-like"/>
</dbReference>
<dbReference type="GO" id="GO:0043565">
    <property type="term" value="F:sequence-specific DNA binding"/>
    <property type="evidence" value="ECO:0007669"/>
    <property type="project" value="InterPro"/>
</dbReference>
<organism evidence="5 6">
    <name type="scientific">Erythrobacter aureus</name>
    <dbReference type="NCBI Taxonomy" id="2182384"/>
    <lineage>
        <taxon>Bacteria</taxon>
        <taxon>Pseudomonadati</taxon>
        <taxon>Pseudomonadota</taxon>
        <taxon>Alphaproteobacteria</taxon>
        <taxon>Sphingomonadales</taxon>
        <taxon>Erythrobacteraceae</taxon>
        <taxon>Erythrobacter/Porphyrobacter group</taxon>
        <taxon>Erythrobacter</taxon>
    </lineage>
</organism>
<dbReference type="InterPro" id="IPR036388">
    <property type="entry name" value="WH-like_DNA-bd_sf"/>
</dbReference>
<dbReference type="InterPro" id="IPR019887">
    <property type="entry name" value="Tscrpt_reg_AsnC/Lrp_C"/>
</dbReference>
<feature type="domain" description="HTH asnC-type" evidence="4">
    <location>
        <begin position="1"/>
        <end position="62"/>
    </location>
</feature>
<dbReference type="KEGG" id="err:DVR09_00625"/>
<dbReference type="Pfam" id="PF13412">
    <property type="entry name" value="HTH_24"/>
    <property type="match status" value="1"/>
</dbReference>
<name>A0A345YAS8_9SPHN</name>
<gene>
    <name evidence="5" type="ORF">DVR09_00625</name>
</gene>
<keyword evidence="3" id="KW-0804">Transcription</keyword>
<dbReference type="OrthoDB" id="9812082at2"/>
<dbReference type="SUPFAM" id="SSF46785">
    <property type="entry name" value="Winged helix' DNA-binding domain"/>
    <property type="match status" value="1"/>
</dbReference>
<dbReference type="PRINTS" id="PR00033">
    <property type="entry name" value="HTHASNC"/>
</dbReference>
<dbReference type="InterPro" id="IPR011008">
    <property type="entry name" value="Dimeric_a/b-barrel"/>
</dbReference>
<reference evidence="6" key="1">
    <citation type="submission" date="2018-07" db="EMBL/GenBank/DDBJ databases">
        <title>Genome sequence of Erythrobacter strain YH-07, an antagonistic bacterium isolated from Yellow Sea.</title>
        <authorList>
            <person name="Tang T."/>
            <person name="Liu Q."/>
            <person name="Sun X."/>
        </authorList>
    </citation>
    <scope>NUCLEOTIDE SEQUENCE [LARGE SCALE GENOMIC DNA]</scope>
    <source>
        <strain evidence="6">YH-07</strain>
    </source>
</reference>
<dbReference type="Gene3D" id="3.30.70.920">
    <property type="match status" value="1"/>
</dbReference>
<dbReference type="SMART" id="SM00344">
    <property type="entry name" value="HTH_ASNC"/>
    <property type="match status" value="1"/>
</dbReference>
<dbReference type="GO" id="GO:0006355">
    <property type="term" value="P:regulation of DNA-templated transcription"/>
    <property type="evidence" value="ECO:0007669"/>
    <property type="project" value="UniProtKB-ARBA"/>
</dbReference>
<protein>
    <submittedName>
        <fullName evidence="5">Lrp/AsnC family transcriptional regulator</fullName>
    </submittedName>
</protein>
<dbReference type="InterPro" id="IPR000485">
    <property type="entry name" value="AsnC-type_HTH_dom"/>
</dbReference>
<dbReference type="GO" id="GO:0005829">
    <property type="term" value="C:cytosol"/>
    <property type="evidence" value="ECO:0007669"/>
    <property type="project" value="TreeGrafter"/>
</dbReference>
<dbReference type="EMBL" id="CP031357">
    <property type="protein sequence ID" value="AXK41030.1"/>
    <property type="molecule type" value="Genomic_DNA"/>
</dbReference>